<proteinExistence type="predicted"/>
<keyword evidence="2" id="KW-0285">Flavoprotein</keyword>
<organism evidence="5 6">
    <name type="scientific">Micromonospora endolithica</name>
    <dbReference type="NCBI Taxonomy" id="230091"/>
    <lineage>
        <taxon>Bacteria</taxon>
        <taxon>Bacillati</taxon>
        <taxon>Actinomycetota</taxon>
        <taxon>Actinomycetes</taxon>
        <taxon>Micromonosporales</taxon>
        <taxon>Micromonosporaceae</taxon>
        <taxon>Micromonospora</taxon>
    </lineage>
</organism>
<comment type="cofactor">
    <cofactor evidence="1">
        <name>FAD</name>
        <dbReference type="ChEBI" id="CHEBI:57692"/>
    </cofactor>
</comment>
<dbReference type="Gene3D" id="3.40.30.120">
    <property type="match status" value="1"/>
</dbReference>
<dbReference type="PRINTS" id="PR00420">
    <property type="entry name" value="RNGMNOXGNASE"/>
</dbReference>
<dbReference type="InterPro" id="IPR050641">
    <property type="entry name" value="RIFMO-like"/>
</dbReference>
<evidence type="ECO:0000313" key="5">
    <source>
        <dbReference type="EMBL" id="RKN50248.1"/>
    </source>
</evidence>
<dbReference type="OrthoDB" id="3647401at2"/>
<dbReference type="RefSeq" id="WP_120723461.1">
    <property type="nucleotide sequence ID" value="NZ_RBAK01000001.1"/>
</dbReference>
<dbReference type="EMBL" id="RBAK01000001">
    <property type="protein sequence ID" value="RKN50248.1"/>
    <property type="molecule type" value="Genomic_DNA"/>
</dbReference>
<accession>A0A3A9ZPQ4</accession>
<dbReference type="GO" id="GO:0016709">
    <property type="term" value="F:oxidoreductase activity, acting on paired donors, with incorporation or reduction of molecular oxygen, NAD(P)H as one donor, and incorporation of one atom of oxygen"/>
    <property type="evidence" value="ECO:0007669"/>
    <property type="project" value="UniProtKB-ARBA"/>
</dbReference>
<keyword evidence="6" id="KW-1185">Reference proteome</keyword>
<comment type="caution">
    <text evidence="5">The sequence shown here is derived from an EMBL/GenBank/DDBJ whole genome shotgun (WGS) entry which is preliminary data.</text>
</comment>
<sequence length="482" mass="50828">MSSPIVIVGAGPVGLMLAGELGLAGVETVVLERQAEPNEHSRGGAINSAVVEMLTQRGIMDSLRGIGMEFPLAQFAHLPLNTAPLAGRHPFSFAIPHSLLERRLEEWAVKLGADVRRGSEVTGLAQDADGVDVTVRSGSAEHTVRASYVVGCDGADSVVRTLAGIDFPGVDPVFYGMLGDFRVGPGNPLLARIGSNQYDRGICTVVPTGPGTIRVITGEFEVAPPDPTAPVTVAEMTAAIARLVGDELAGEPLWMTRWDARTRQAESYRAGRVFVAGDAAHVHFPLGGQALSTGIEDAVNLGWKLAAAVDGWAGPDLLDSYHDERHPVGARACSSTRAQTALMHRMTEIGPLREIFGELIGFADVNAYLVRMAGGLDVRYPMPGEGDLPGTRLPDVPLTVGGDETSVAQLLHTGRGLLIDFTAEATLPAGWSDRVDHVWATPTDRIDAKAVLLRPDGRVAWAAGLAGGDPVAALTTWFGASR</sequence>
<keyword evidence="3" id="KW-0274">FAD</keyword>
<dbReference type="Proteomes" id="UP000281726">
    <property type="component" value="Unassembled WGS sequence"/>
</dbReference>
<dbReference type="GO" id="GO:0071949">
    <property type="term" value="F:FAD binding"/>
    <property type="evidence" value="ECO:0007669"/>
    <property type="project" value="InterPro"/>
</dbReference>
<dbReference type="Gene3D" id="3.30.70.2450">
    <property type="match status" value="1"/>
</dbReference>
<dbReference type="PANTHER" id="PTHR43004:SF19">
    <property type="entry name" value="BINDING MONOOXYGENASE, PUTATIVE (JCVI)-RELATED"/>
    <property type="match status" value="1"/>
</dbReference>
<dbReference type="Gene3D" id="3.50.50.60">
    <property type="entry name" value="FAD/NAD(P)-binding domain"/>
    <property type="match status" value="2"/>
</dbReference>
<dbReference type="Pfam" id="PF01494">
    <property type="entry name" value="FAD_binding_3"/>
    <property type="match status" value="1"/>
</dbReference>
<protein>
    <recommendedName>
        <fullName evidence="4">FAD-binding domain-containing protein</fullName>
    </recommendedName>
</protein>
<dbReference type="InterPro" id="IPR036188">
    <property type="entry name" value="FAD/NAD-bd_sf"/>
</dbReference>
<dbReference type="PANTHER" id="PTHR43004">
    <property type="entry name" value="TRK SYSTEM POTASSIUM UPTAKE PROTEIN"/>
    <property type="match status" value="1"/>
</dbReference>
<evidence type="ECO:0000256" key="2">
    <source>
        <dbReference type="ARBA" id="ARBA00022630"/>
    </source>
</evidence>
<dbReference type="Pfam" id="PF21274">
    <property type="entry name" value="Rng_hyd_C"/>
    <property type="match status" value="1"/>
</dbReference>
<dbReference type="InterPro" id="IPR002938">
    <property type="entry name" value="FAD-bd"/>
</dbReference>
<evidence type="ECO:0000256" key="1">
    <source>
        <dbReference type="ARBA" id="ARBA00001974"/>
    </source>
</evidence>
<dbReference type="SUPFAM" id="SSF51905">
    <property type="entry name" value="FAD/NAD(P)-binding domain"/>
    <property type="match status" value="1"/>
</dbReference>
<evidence type="ECO:0000259" key="4">
    <source>
        <dbReference type="Pfam" id="PF01494"/>
    </source>
</evidence>
<reference evidence="5 6" key="1">
    <citation type="journal article" date="2004" name="Syst. Appl. Microbiol.">
        <title>Cryptoendolithic actinomycetes from antarctic sandstone rock samples: Micromonospora endolithica sp. nov. and two isolates related to Micromonospora coerulea Jensen 1932.</title>
        <authorList>
            <person name="Hirsch P."/>
            <person name="Mevs U."/>
            <person name="Kroppenstedt R.M."/>
            <person name="Schumann P."/>
            <person name="Stackebrandt E."/>
        </authorList>
    </citation>
    <scope>NUCLEOTIDE SEQUENCE [LARGE SCALE GENOMIC DNA]</scope>
    <source>
        <strain evidence="5 6">JCM 12677</strain>
    </source>
</reference>
<evidence type="ECO:0000313" key="6">
    <source>
        <dbReference type="Proteomes" id="UP000281726"/>
    </source>
</evidence>
<name>A0A3A9ZPQ4_9ACTN</name>
<gene>
    <name evidence="5" type="ORF">D7223_00010</name>
</gene>
<feature type="domain" description="FAD-binding" evidence="4">
    <location>
        <begin position="4"/>
        <end position="333"/>
    </location>
</feature>
<evidence type="ECO:0000256" key="3">
    <source>
        <dbReference type="ARBA" id="ARBA00022827"/>
    </source>
</evidence>
<dbReference type="AlphaFoldDB" id="A0A3A9ZPQ4"/>